<feature type="domain" description="AIG1-type G" evidence="4">
    <location>
        <begin position="201"/>
        <end position="405"/>
    </location>
</feature>
<organism evidence="5 6">
    <name type="scientific">Ovis aries</name>
    <name type="common">Sheep</name>
    <dbReference type="NCBI Taxonomy" id="9940"/>
    <lineage>
        <taxon>Eukaryota</taxon>
        <taxon>Metazoa</taxon>
        <taxon>Chordata</taxon>
        <taxon>Craniata</taxon>
        <taxon>Vertebrata</taxon>
        <taxon>Euteleostomi</taxon>
        <taxon>Mammalia</taxon>
        <taxon>Eutheria</taxon>
        <taxon>Laurasiatheria</taxon>
        <taxon>Artiodactyla</taxon>
        <taxon>Ruminantia</taxon>
        <taxon>Pecora</taxon>
        <taxon>Bovidae</taxon>
        <taxon>Caprinae</taxon>
        <taxon>Ovis</taxon>
    </lineage>
</organism>
<name>A0A836AEU0_SHEEP</name>
<dbReference type="InterPro" id="IPR045058">
    <property type="entry name" value="GIMA/IAN/Toc"/>
</dbReference>
<proteinExistence type="inferred from homology"/>
<dbReference type="InterPro" id="IPR003593">
    <property type="entry name" value="AAA+_ATPase"/>
</dbReference>
<dbReference type="PANTHER" id="PTHR10903:SF170">
    <property type="entry name" value="GTPASE IMAP FAMILY MEMBER 7"/>
    <property type="match status" value="1"/>
</dbReference>
<keyword evidence="3" id="KW-0342">GTP-binding</keyword>
<dbReference type="GO" id="GO:0005525">
    <property type="term" value="F:GTP binding"/>
    <property type="evidence" value="ECO:0007669"/>
    <property type="project" value="UniProtKB-KW"/>
</dbReference>
<evidence type="ECO:0000256" key="1">
    <source>
        <dbReference type="ARBA" id="ARBA00008535"/>
    </source>
</evidence>
<dbReference type="SUPFAM" id="SSF52540">
    <property type="entry name" value="P-loop containing nucleoside triphosphate hydrolases"/>
    <property type="match status" value="2"/>
</dbReference>
<evidence type="ECO:0000313" key="5">
    <source>
        <dbReference type="EMBL" id="KAG5210705.1"/>
    </source>
</evidence>
<dbReference type="PANTHER" id="PTHR10903">
    <property type="entry name" value="GTPASE, IMAP FAMILY MEMBER-RELATED"/>
    <property type="match status" value="1"/>
</dbReference>
<dbReference type="PROSITE" id="PS51720">
    <property type="entry name" value="G_AIG1"/>
    <property type="match status" value="2"/>
</dbReference>
<dbReference type="EMBL" id="JAEMGP010000004">
    <property type="protein sequence ID" value="KAG5210705.1"/>
    <property type="molecule type" value="Genomic_DNA"/>
</dbReference>
<dbReference type="FunFam" id="3.40.50.300:FF:000366">
    <property type="entry name" value="GTPase, IMAP family member 2"/>
    <property type="match status" value="2"/>
</dbReference>
<comment type="caution">
    <text evidence="5">The sequence shown here is derived from an EMBL/GenBank/DDBJ whole genome shotgun (WGS) entry which is preliminary data.</text>
</comment>
<sequence>MAATPNNTLRIVLVGKTGSGKSATANTILGDKVFDSRIAAQAVTKTCQKASRKWKGRDLLVVDTPGLFDTKESLNTTCREISRCILASCPGPHAIVLVMRLSRYTQEEQQTVALVKNLFGKAAMKYMIILFTCRDELGDQSLSDFLKDADVNLRSLLEECGDRRCAISNSRNTHSRLRRKLSGGGACAPESRDINMAATPNNTLRIVLVGKTGSGKSATANTILGDKVFDSRIAAQAVTKTCQKASRKWKGRDLLVVDTPGLFDTKESLNTTCREISRCILASCPGPHAIVLVMRLSRYTQEEQQTVALVKNLFGKAAMKYMIILFTCRDELGDQSLSDFLKDADVNLRSLLEECGDRRCAISNSRNTQQAEKEAQVQELMELIDKMVQNNQGAYFSDPIYKNIDQKLRQQMEHLKQVYADELQSKIKLVEKEYAHNPEEKEKQIMLLKQKHEERMKNVREEAEMNIFQVAFDMIKNLLSGIRHMFW</sequence>
<gene>
    <name evidence="5" type="ORF">JEQ12_015899</name>
</gene>
<protein>
    <recommendedName>
        <fullName evidence="4">AIG1-type G domain-containing protein</fullName>
    </recommendedName>
</protein>
<reference evidence="5 6" key="1">
    <citation type="submission" date="2020-12" db="EMBL/GenBank/DDBJ databases">
        <title>De novo assembly of Tibetan sheep genome.</title>
        <authorList>
            <person name="Li X."/>
        </authorList>
    </citation>
    <scope>NUCLEOTIDE SEQUENCE [LARGE SCALE GENOMIC DNA]</scope>
    <source>
        <tissue evidence="5">Heart</tissue>
    </source>
</reference>
<dbReference type="Pfam" id="PF04548">
    <property type="entry name" value="AIG1"/>
    <property type="match status" value="2"/>
</dbReference>
<evidence type="ECO:0000259" key="4">
    <source>
        <dbReference type="PROSITE" id="PS51720"/>
    </source>
</evidence>
<dbReference type="SMART" id="SM00382">
    <property type="entry name" value="AAA"/>
    <property type="match status" value="2"/>
</dbReference>
<dbReference type="Gene3D" id="3.40.50.300">
    <property type="entry name" value="P-loop containing nucleotide triphosphate hydrolases"/>
    <property type="match status" value="2"/>
</dbReference>
<accession>A0A836AEU0</accession>
<evidence type="ECO:0000313" key="6">
    <source>
        <dbReference type="Proteomes" id="UP000664991"/>
    </source>
</evidence>
<feature type="domain" description="AIG1-type G" evidence="4">
    <location>
        <begin position="6"/>
        <end position="199"/>
    </location>
</feature>
<dbReference type="AlphaFoldDB" id="A0A836AEU0"/>
<keyword evidence="2" id="KW-0547">Nucleotide-binding</keyword>
<dbReference type="InterPro" id="IPR006703">
    <property type="entry name" value="G_AIG1"/>
</dbReference>
<evidence type="ECO:0000256" key="3">
    <source>
        <dbReference type="ARBA" id="ARBA00023134"/>
    </source>
</evidence>
<dbReference type="CDD" id="cd01852">
    <property type="entry name" value="AIG1"/>
    <property type="match status" value="2"/>
</dbReference>
<evidence type="ECO:0000256" key="2">
    <source>
        <dbReference type="ARBA" id="ARBA00022741"/>
    </source>
</evidence>
<dbReference type="InterPro" id="IPR027417">
    <property type="entry name" value="P-loop_NTPase"/>
</dbReference>
<dbReference type="Proteomes" id="UP000664991">
    <property type="component" value="Unassembled WGS sequence"/>
</dbReference>
<comment type="similarity">
    <text evidence="1">Belongs to the TRAFAC class TrmE-Era-EngA-EngB-Septin-like GTPase superfamily. AIG1/Toc34/Toc159-like paraseptin GTPase family. IAN subfamily.</text>
</comment>